<dbReference type="InterPro" id="IPR010987">
    <property type="entry name" value="Glutathione-S-Trfase_C-like"/>
</dbReference>
<dbReference type="SFLD" id="SFLDG01150">
    <property type="entry name" value="Main.1:_Beta-like"/>
    <property type="match status" value="1"/>
</dbReference>
<dbReference type="PANTHER" id="PTHR44051:SF8">
    <property type="entry name" value="GLUTATHIONE S-TRANSFERASE GSTA"/>
    <property type="match status" value="1"/>
</dbReference>
<protein>
    <submittedName>
        <fullName evidence="3">Glutathione transferase GstA</fullName>
        <ecNumber evidence="3">2.5.1.18</ecNumber>
    </submittedName>
</protein>
<dbReference type="CDD" id="cd03057">
    <property type="entry name" value="GST_N_Beta"/>
    <property type="match status" value="1"/>
</dbReference>
<dbReference type="Pfam" id="PF00043">
    <property type="entry name" value="GST_C"/>
    <property type="match status" value="1"/>
</dbReference>
<dbReference type="SFLD" id="SFLDG00358">
    <property type="entry name" value="Main_(cytGST)"/>
    <property type="match status" value="1"/>
</dbReference>
<dbReference type="InterPro" id="IPR036249">
    <property type="entry name" value="Thioredoxin-like_sf"/>
</dbReference>
<dbReference type="NCBIfam" id="NF007831">
    <property type="entry name" value="PRK10542.1"/>
    <property type="match status" value="1"/>
</dbReference>
<name>A0ABS7VRT5_9HYPH</name>
<dbReference type="Gene3D" id="1.20.1050.10">
    <property type="match status" value="1"/>
</dbReference>
<reference evidence="3 4" key="1">
    <citation type="submission" date="2021-09" db="EMBL/GenBank/DDBJ databases">
        <title>The complete genome sequence of a new microorganism.</title>
        <authorList>
            <person name="Zi Z."/>
        </authorList>
    </citation>
    <scope>NUCLEOTIDE SEQUENCE [LARGE SCALE GENOMIC DNA]</scope>
    <source>
        <strain evidence="3 4">WGZ8</strain>
    </source>
</reference>
<dbReference type="Proteomes" id="UP000704176">
    <property type="component" value="Unassembled WGS sequence"/>
</dbReference>
<dbReference type="InterPro" id="IPR004046">
    <property type="entry name" value="GST_C"/>
</dbReference>
<keyword evidence="4" id="KW-1185">Reference proteome</keyword>
<gene>
    <name evidence="3" type="primary">gstA</name>
    <name evidence="3" type="ORF">K9B37_16420</name>
</gene>
<organism evidence="3 4">
    <name type="scientific">Microvirga puerhi</name>
    <dbReference type="NCBI Taxonomy" id="2876078"/>
    <lineage>
        <taxon>Bacteria</taxon>
        <taxon>Pseudomonadati</taxon>
        <taxon>Pseudomonadota</taxon>
        <taxon>Alphaproteobacteria</taxon>
        <taxon>Hyphomicrobiales</taxon>
        <taxon>Methylobacteriaceae</taxon>
        <taxon>Microvirga</taxon>
    </lineage>
</organism>
<sequence>MKLYYSSGSCALAPHIVALEAGLELELDRVNLRTKTTESGCDFLTVNPKGYVPALILDNGEVLTEAPVVLQFLADLAPASGLLPQSGSPERIRVLEWLSFIATELHKGFGPLWKPVSEDIRAATLSHLHKRFRVVDMALEGRSYLMGESFTVADAYAFTILNWSHFHKVDLSAHAHLKAYMARIEMRPRVRRAMHEEGLLRAA</sequence>
<dbReference type="EC" id="2.5.1.18" evidence="3"/>
<proteinExistence type="predicted"/>
<dbReference type="PROSITE" id="PS50404">
    <property type="entry name" value="GST_NTER"/>
    <property type="match status" value="1"/>
</dbReference>
<dbReference type="GO" id="GO:0004364">
    <property type="term" value="F:glutathione transferase activity"/>
    <property type="evidence" value="ECO:0007669"/>
    <property type="project" value="UniProtKB-EC"/>
</dbReference>
<dbReference type="InterPro" id="IPR036282">
    <property type="entry name" value="Glutathione-S-Trfase_C_sf"/>
</dbReference>
<evidence type="ECO:0000313" key="3">
    <source>
        <dbReference type="EMBL" id="MBZ6077866.1"/>
    </source>
</evidence>
<dbReference type="Gene3D" id="3.40.30.10">
    <property type="entry name" value="Glutaredoxin"/>
    <property type="match status" value="1"/>
</dbReference>
<dbReference type="SUPFAM" id="SSF47616">
    <property type="entry name" value="GST C-terminal domain-like"/>
    <property type="match status" value="1"/>
</dbReference>
<dbReference type="PANTHER" id="PTHR44051">
    <property type="entry name" value="GLUTATHIONE S-TRANSFERASE-RELATED"/>
    <property type="match status" value="1"/>
</dbReference>
<dbReference type="CDD" id="cd03188">
    <property type="entry name" value="GST_C_Beta"/>
    <property type="match status" value="1"/>
</dbReference>
<dbReference type="SFLD" id="SFLDS00019">
    <property type="entry name" value="Glutathione_Transferase_(cytos"/>
    <property type="match status" value="1"/>
</dbReference>
<comment type="caution">
    <text evidence="3">The sequence shown here is derived from an EMBL/GenBank/DDBJ whole genome shotgun (WGS) entry which is preliminary data.</text>
</comment>
<feature type="domain" description="GST C-terminal" evidence="2">
    <location>
        <begin position="87"/>
        <end position="203"/>
    </location>
</feature>
<evidence type="ECO:0000259" key="2">
    <source>
        <dbReference type="PROSITE" id="PS50405"/>
    </source>
</evidence>
<accession>A0ABS7VRT5</accession>
<keyword evidence="3" id="KW-0808">Transferase</keyword>
<feature type="domain" description="GST N-terminal" evidence="1">
    <location>
        <begin position="1"/>
        <end position="81"/>
    </location>
</feature>
<dbReference type="SUPFAM" id="SSF52833">
    <property type="entry name" value="Thioredoxin-like"/>
    <property type="match status" value="1"/>
</dbReference>
<dbReference type="InterPro" id="IPR004045">
    <property type="entry name" value="Glutathione_S-Trfase_N"/>
</dbReference>
<evidence type="ECO:0000313" key="4">
    <source>
        <dbReference type="Proteomes" id="UP000704176"/>
    </source>
</evidence>
<dbReference type="RefSeq" id="WP_224314731.1">
    <property type="nucleotide sequence ID" value="NZ_JAIRBM010000013.1"/>
</dbReference>
<evidence type="ECO:0000259" key="1">
    <source>
        <dbReference type="PROSITE" id="PS50404"/>
    </source>
</evidence>
<dbReference type="PROSITE" id="PS50405">
    <property type="entry name" value="GST_CTER"/>
    <property type="match status" value="1"/>
</dbReference>
<dbReference type="InterPro" id="IPR040079">
    <property type="entry name" value="Glutathione_S-Trfase"/>
</dbReference>
<dbReference type="Pfam" id="PF13409">
    <property type="entry name" value="GST_N_2"/>
    <property type="match status" value="1"/>
</dbReference>
<dbReference type="EMBL" id="JAIRBM010000013">
    <property type="protein sequence ID" value="MBZ6077866.1"/>
    <property type="molecule type" value="Genomic_DNA"/>
</dbReference>